<dbReference type="PANTHER" id="PTHR12304:SF4">
    <property type="entry name" value="URIDINE NUCLEOSIDASE"/>
    <property type="match status" value="1"/>
</dbReference>
<dbReference type="SUPFAM" id="SSF53590">
    <property type="entry name" value="Nucleoside hydrolase"/>
    <property type="match status" value="1"/>
</dbReference>
<feature type="domain" description="Inosine/uridine-preferring nucleoside hydrolase" evidence="3">
    <location>
        <begin position="4"/>
        <end position="277"/>
    </location>
</feature>
<evidence type="ECO:0000313" key="5">
    <source>
        <dbReference type="Proteomes" id="UP000431080"/>
    </source>
</evidence>
<dbReference type="AlphaFoldDB" id="A0A6I2F7X9"/>
<keyword evidence="5" id="KW-1185">Reference proteome</keyword>
<dbReference type="Pfam" id="PF01156">
    <property type="entry name" value="IU_nuc_hydro"/>
    <property type="match status" value="1"/>
</dbReference>
<gene>
    <name evidence="4" type="ORF">GE115_12690</name>
</gene>
<evidence type="ECO:0000313" key="4">
    <source>
        <dbReference type="EMBL" id="MRG60719.1"/>
    </source>
</evidence>
<evidence type="ECO:0000259" key="3">
    <source>
        <dbReference type="Pfam" id="PF01156"/>
    </source>
</evidence>
<accession>A0A6I2F7X9</accession>
<proteinExistence type="predicted"/>
<dbReference type="EMBL" id="WJIF01000007">
    <property type="protein sequence ID" value="MRG60719.1"/>
    <property type="molecule type" value="Genomic_DNA"/>
</dbReference>
<reference evidence="4 5" key="1">
    <citation type="submission" date="2019-10" db="EMBL/GenBank/DDBJ databases">
        <authorList>
            <person name="Nie G."/>
            <person name="Ming H."/>
            <person name="Yi B."/>
        </authorList>
    </citation>
    <scope>NUCLEOTIDE SEQUENCE [LARGE SCALE GENOMIC DNA]</scope>
    <source>
        <strain evidence="4 5">CFH 90414</strain>
    </source>
</reference>
<sequence>MHLYLDTDLGTDVDDALALGVILGSPEFEIAGISTVYGDVVLRAQLAHRLIGLAANPPDVAVAPGEGQTRSGKPVWWPGHEGALHADLQAERTAPADSGVADLIGAARHHAGELDVLAIGPLTNIAAALDADPAFETNVRRLVVMGGDFGEERVPEHNFVSDIEAAQRVFDSGLEIVVGGLDLTTQLQTRPEDVAAITAAGPFGQALAAEIAQWWRFHGHEWNNPHDPILAAYLLAPDRFASVRSTVRIDDDGRSWNDPSADGRVQVVTSMDREAVLRLMIERICAADAARV</sequence>
<protein>
    <submittedName>
        <fullName evidence="4">Nucleoside hydrolase</fullName>
    </submittedName>
</protein>
<name>A0A6I2F7X9_9MICO</name>
<dbReference type="InterPro" id="IPR023186">
    <property type="entry name" value="IUNH"/>
</dbReference>
<organism evidence="4 5">
    <name type="scientific">Agromyces agglutinans</name>
    <dbReference type="NCBI Taxonomy" id="2662258"/>
    <lineage>
        <taxon>Bacteria</taxon>
        <taxon>Bacillati</taxon>
        <taxon>Actinomycetota</taxon>
        <taxon>Actinomycetes</taxon>
        <taxon>Micrococcales</taxon>
        <taxon>Microbacteriaceae</taxon>
        <taxon>Agromyces</taxon>
    </lineage>
</organism>
<keyword evidence="2" id="KW-0326">Glycosidase</keyword>
<evidence type="ECO:0000256" key="1">
    <source>
        <dbReference type="ARBA" id="ARBA00022801"/>
    </source>
</evidence>
<dbReference type="GO" id="GO:0008477">
    <property type="term" value="F:purine nucleosidase activity"/>
    <property type="evidence" value="ECO:0007669"/>
    <property type="project" value="TreeGrafter"/>
</dbReference>
<dbReference type="RefSeq" id="WP_153685156.1">
    <property type="nucleotide sequence ID" value="NZ_WJIF01000007.1"/>
</dbReference>
<evidence type="ECO:0000256" key="2">
    <source>
        <dbReference type="ARBA" id="ARBA00023295"/>
    </source>
</evidence>
<dbReference type="InterPro" id="IPR036452">
    <property type="entry name" value="Ribo_hydro-like"/>
</dbReference>
<dbReference type="GO" id="GO:0005829">
    <property type="term" value="C:cytosol"/>
    <property type="evidence" value="ECO:0007669"/>
    <property type="project" value="TreeGrafter"/>
</dbReference>
<dbReference type="GO" id="GO:0006152">
    <property type="term" value="P:purine nucleoside catabolic process"/>
    <property type="evidence" value="ECO:0007669"/>
    <property type="project" value="TreeGrafter"/>
</dbReference>
<dbReference type="Proteomes" id="UP000431080">
    <property type="component" value="Unassembled WGS sequence"/>
</dbReference>
<dbReference type="PANTHER" id="PTHR12304">
    <property type="entry name" value="INOSINE-URIDINE PREFERRING NUCLEOSIDE HYDROLASE"/>
    <property type="match status" value="1"/>
</dbReference>
<dbReference type="Gene3D" id="3.90.245.10">
    <property type="entry name" value="Ribonucleoside hydrolase-like"/>
    <property type="match status" value="1"/>
</dbReference>
<dbReference type="InterPro" id="IPR001910">
    <property type="entry name" value="Inosine/uridine_hydrolase_dom"/>
</dbReference>
<comment type="caution">
    <text evidence="4">The sequence shown here is derived from an EMBL/GenBank/DDBJ whole genome shotgun (WGS) entry which is preliminary data.</text>
</comment>
<keyword evidence="1 4" id="KW-0378">Hydrolase</keyword>